<name>A0A177NP58_9GAMM</name>
<gene>
    <name evidence="2" type="ORF">A1355_03940</name>
</gene>
<protein>
    <recommendedName>
        <fullName evidence="1">HDOD domain-containing protein</fullName>
    </recommendedName>
</protein>
<organism evidence="2 3">
    <name type="scientific">Methylomonas koyamae</name>
    <dbReference type="NCBI Taxonomy" id="702114"/>
    <lineage>
        <taxon>Bacteria</taxon>
        <taxon>Pseudomonadati</taxon>
        <taxon>Pseudomonadota</taxon>
        <taxon>Gammaproteobacteria</taxon>
        <taxon>Methylococcales</taxon>
        <taxon>Methylococcaceae</taxon>
        <taxon>Methylomonas</taxon>
    </lineage>
</organism>
<dbReference type="PANTHER" id="PTHR33525:SF3">
    <property type="entry name" value="RIBONUCLEASE Y"/>
    <property type="match status" value="1"/>
</dbReference>
<evidence type="ECO:0000313" key="2">
    <source>
        <dbReference type="EMBL" id="OAI19661.1"/>
    </source>
</evidence>
<evidence type="ECO:0000313" key="3">
    <source>
        <dbReference type="Proteomes" id="UP000077628"/>
    </source>
</evidence>
<reference evidence="3" key="1">
    <citation type="submission" date="2016-03" db="EMBL/GenBank/DDBJ databases">
        <authorList>
            <person name="Heylen K."/>
            <person name="De Vos P."/>
            <person name="Vekeman B."/>
        </authorList>
    </citation>
    <scope>NUCLEOTIDE SEQUENCE [LARGE SCALE GENOMIC DNA]</scope>
    <source>
        <strain evidence="3">R-45383</strain>
    </source>
</reference>
<feature type="domain" description="HDOD" evidence="1">
    <location>
        <begin position="16"/>
        <end position="213"/>
    </location>
</feature>
<dbReference type="InterPro" id="IPR013976">
    <property type="entry name" value="HDOD"/>
</dbReference>
<dbReference type="OrthoDB" id="9770715at2"/>
<comment type="caution">
    <text evidence="2">The sequence shown here is derived from an EMBL/GenBank/DDBJ whole genome shotgun (WGS) entry which is preliminary data.</text>
</comment>
<dbReference type="InterPro" id="IPR052340">
    <property type="entry name" value="RNase_Y/CdgJ"/>
</dbReference>
<evidence type="ECO:0000259" key="1">
    <source>
        <dbReference type="PROSITE" id="PS51833"/>
    </source>
</evidence>
<dbReference type="PROSITE" id="PS51833">
    <property type="entry name" value="HDOD"/>
    <property type="match status" value="1"/>
</dbReference>
<dbReference type="STRING" id="702114.A1355_03940"/>
<dbReference type="AlphaFoldDB" id="A0A177NP58"/>
<dbReference type="Proteomes" id="UP000077628">
    <property type="component" value="Unassembled WGS sequence"/>
</dbReference>
<proteinExistence type="predicted"/>
<dbReference type="EMBL" id="LUUK01000155">
    <property type="protein sequence ID" value="OAI19661.1"/>
    <property type="molecule type" value="Genomic_DNA"/>
</dbReference>
<dbReference type="PANTHER" id="PTHR33525">
    <property type="match status" value="1"/>
</dbReference>
<dbReference type="Pfam" id="PF08668">
    <property type="entry name" value="HDOD"/>
    <property type="match status" value="1"/>
</dbReference>
<dbReference type="SUPFAM" id="SSF109604">
    <property type="entry name" value="HD-domain/PDEase-like"/>
    <property type="match status" value="1"/>
</dbReference>
<dbReference type="Gene3D" id="1.10.3210.10">
    <property type="entry name" value="Hypothetical protein af1432"/>
    <property type="match status" value="1"/>
</dbReference>
<dbReference type="RefSeq" id="WP_064027826.1">
    <property type="nucleotide sequence ID" value="NZ_LUUK01000155.1"/>
</dbReference>
<keyword evidence="3" id="KW-1185">Reference proteome</keyword>
<sequence length="281" mass="30971">MVTDAPPLWRSGLERVLVLPHDVHHLLRALVDDDLDYPALAKVLAYHPTICARLLALANSAWANGHGEAVTSIERCCLKLGMNVVRAVGIGLAVMKPFYPGKCREFDLRRYWVSGMLTGQAAAQLAEPLGGRLAQTVRTAGILHNIGILCLADTMPEQTQAVLEYKRRHPEIALSRLLRQALDCDYCEVGGYLAEHWGLAPELVATIAQHGEPEYRGCHWQLAQTVHAAARMACRAGKDEEWQTLSGLCEIGISAERQADVYRRLGEQAPAVRELAATLFH</sequence>
<accession>A0A177NP58</accession>